<keyword evidence="2" id="KW-0732">Signal</keyword>
<comment type="caution">
    <text evidence="4">The sequence shown here is derived from an EMBL/GenBank/DDBJ whole genome shotgun (WGS) entry which is preliminary data.</text>
</comment>
<dbReference type="Gene3D" id="2.60.40.2630">
    <property type="match status" value="1"/>
</dbReference>
<organism evidence="4 5">
    <name type="scientific">Phocaeicola plebeius (strain DSM 17135 / JCM 12973 / CCUG 54634 / M2)</name>
    <name type="common">Bacteroides plebeius</name>
    <dbReference type="NCBI Taxonomy" id="484018"/>
    <lineage>
        <taxon>Bacteria</taxon>
        <taxon>Pseudomonadati</taxon>
        <taxon>Bacteroidota</taxon>
        <taxon>Bacteroidia</taxon>
        <taxon>Bacteroidales</taxon>
        <taxon>Bacteroidaceae</taxon>
        <taxon>Phocaeicola</taxon>
    </lineage>
</organism>
<dbReference type="Pfam" id="PF13004">
    <property type="entry name" value="BACON"/>
    <property type="match status" value="1"/>
</dbReference>
<dbReference type="PROSITE" id="PS51257">
    <property type="entry name" value="PROKAR_LIPOPROTEIN"/>
    <property type="match status" value="1"/>
</dbReference>
<name>B5CTX6_PHOPM</name>
<evidence type="ECO:0000313" key="5">
    <source>
        <dbReference type="Proteomes" id="UP000003452"/>
    </source>
</evidence>
<reference evidence="4 5" key="1">
    <citation type="submission" date="2008-08" db="EMBL/GenBank/DDBJ databases">
        <title>Draft genome sequence of Bacteroides plebeius (DSM 17135).</title>
        <authorList>
            <person name="Sudarsanam P."/>
            <person name="Ley R."/>
            <person name="Guruge J."/>
            <person name="Turnbaugh P.J."/>
            <person name="Mahowald M."/>
            <person name="Liep D."/>
            <person name="Gordon J."/>
        </authorList>
    </citation>
    <scope>NUCLEOTIDE SEQUENCE [LARGE SCALE GENOMIC DNA]</scope>
    <source>
        <strain evidence="5">DSM 17135 / JCM 12973 / M2</strain>
    </source>
</reference>
<dbReference type="CDD" id="cd13120">
    <property type="entry name" value="BF2867_like_N"/>
    <property type="match status" value="1"/>
</dbReference>
<feature type="region of interest" description="Disordered" evidence="1">
    <location>
        <begin position="26"/>
        <end position="54"/>
    </location>
</feature>
<feature type="domain" description="BACON" evidence="3">
    <location>
        <begin position="86"/>
        <end position="140"/>
    </location>
</feature>
<protein>
    <recommendedName>
        <fullName evidence="3">BACON domain-containing protein</fullName>
    </recommendedName>
</protein>
<dbReference type="Gene3D" id="2.60.40.10">
    <property type="entry name" value="Immunoglobulins"/>
    <property type="match status" value="1"/>
</dbReference>
<dbReference type="Gene3D" id="2.60.40.2620">
    <property type="entry name" value="Fimbrillin-like"/>
    <property type="match status" value="1"/>
</dbReference>
<dbReference type="CDD" id="cd13121">
    <property type="entry name" value="BF2867_like_C"/>
    <property type="match status" value="1"/>
</dbReference>
<dbReference type="EMBL" id="ABQC02000002">
    <property type="protein sequence ID" value="EDY97414.1"/>
    <property type="molecule type" value="Genomic_DNA"/>
</dbReference>
<dbReference type="AlphaFoldDB" id="B5CTX6"/>
<dbReference type="InterPro" id="IPR024361">
    <property type="entry name" value="BACON"/>
</dbReference>
<dbReference type="Proteomes" id="UP000003452">
    <property type="component" value="Unassembled WGS sequence"/>
</dbReference>
<proteinExistence type="predicted"/>
<dbReference type="InterPro" id="IPR013783">
    <property type="entry name" value="Ig-like_fold"/>
</dbReference>
<feature type="signal peptide" evidence="2">
    <location>
        <begin position="1"/>
        <end position="26"/>
    </location>
</feature>
<dbReference type="HOGENOM" id="CLU_663355_0_0_10"/>
<evidence type="ECO:0000256" key="1">
    <source>
        <dbReference type="SAM" id="MobiDB-lite"/>
    </source>
</evidence>
<dbReference type="InterPro" id="IPR042278">
    <property type="entry name" value="Mfa-like_1_N"/>
</dbReference>
<evidence type="ECO:0000259" key="3">
    <source>
        <dbReference type="Pfam" id="PF13004"/>
    </source>
</evidence>
<feature type="chain" id="PRO_5002828846" description="BACON domain-containing protein" evidence="2">
    <location>
        <begin position="27"/>
        <end position="414"/>
    </location>
</feature>
<dbReference type="CDD" id="cd14948">
    <property type="entry name" value="BACON"/>
    <property type="match status" value="1"/>
</dbReference>
<reference evidence="4 5" key="2">
    <citation type="submission" date="2008-08" db="EMBL/GenBank/DDBJ databases">
        <authorList>
            <person name="Fulton L."/>
            <person name="Clifton S."/>
            <person name="Fulton B."/>
            <person name="Xu J."/>
            <person name="Minx P."/>
            <person name="Pepin K.H."/>
            <person name="Johnson M."/>
            <person name="Thiruvilangam P."/>
            <person name="Bhonagiri V."/>
            <person name="Nash W.E."/>
            <person name="Mardis E.R."/>
            <person name="Wilson R.K."/>
        </authorList>
    </citation>
    <scope>NUCLEOTIDE SEQUENCE [LARGE SCALE GENOMIC DNA]</scope>
    <source>
        <strain evidence="5">DSM 17135 / JCM 12973 / M2</strain>
    </source>
</reference>
<accession>B5CTX6</accession>
<gene>
    <name evidence="4" type="ORF">BACPLE_00204</name>
</gene>
<evidence type="ECO:0000313" key="4">
    <source>
        <dbReference type="EMBL" id="EDY97414.1"/>
    </source>
</evidence>
<evidence type="ECO:0000256" key="2">
    <source>
        <dbReference type="SAM" id="SignalP"/>
    </source>
</evidence>
<sequence>MKGGAMKRFYLIGLWAVLTMGWTACGSSPDEEPGKQPGEEQPGGEQPDEEDPDKEYTFVVSPDVLECRPEGETLNISVRSDAEWTAEMADMDWGTMDMVSGDGDAEVHVTVEANTSGVQREGVIRFRSLDKTEEVKVMQASIDLQVPMVFLPDGLGETDAGIGLFVVNRTAEGDGKLVSLTGNQVDNMEVTWKDGSWNFVRPAWWKDPDTAVNAYAYLPYRNVLPEDTPSAWKLSVGTDQSVAVPQCAYYGAVSDVLPGEEGILSVGMRPLNGCVSLQLTYDAQIYRLLGVSLEGGASEAMLDLNTGSVTPYTEGAEVVAYLQGEEGNKTASWILFPQSLSAGTVFRLEMKDLREGEDAPAMIREIRLGDDMELLAGKRLELACYVSATLEKLVLGEVRITDWEPGGDFTFPFN</sequence>